<dbReference type="EMBL" id="JAUSTP010000012">
    <property type="protein sequence ID" value="MDQ0189959.1"/>
    <property type="molecule type" value="Genomic_DNA"/>
</dbReference>
<organism evidence="6 7">
    <name type="scientific">Alicyclobacillus cycloheptanicus</name>
    <dbReference type="NCBI Taxonomy" id="1457"/>
    <lineage>
        <taxon>Bacteria</taxon>
        <taxon>Bacillati</taxon>
        <taxon>Bacillota</taxon>
        <taxon>Bacilli</taxon>
        <taxon>Bacillales</taxon>
        <taxon>Alicyclobacillaceae</taxon>
        <taxon>Alicyclobacillus</taxon>
    </lineage>
</organism>
<evidence type="ECO:0000256" key="4">
    <source>
        <dbReference type="ARBA" id="ARBA00022833"/>
    </source>
</evidence>
<dbReference type="Proteomes" id="UP001232973">
    <property type="component" value="Unassembled WGS sequence"/>
</dbReference>
<gene>
    <name evidence="6" type="ORF">J2S03_001822</name>
</gene>
<evidence type="ECO:0000256" key="1">
    <source>
        <dbReference type="ARBA" id="ARBA00001947"/>
    </source>
</evidence>
<dbReference type="Pfam" id="PF02633">
    <property type="entry name" value="Creatininase"/>
    <property type="match status" value="1"/>
</dbReference>
<keyword evidence="4" id="KW-0862">Zinc</keyword>
<keyword evidence="7" id="KW-1185">Reference proteome</keyword>
<evidence type="ECO:0000313" key="7">
    <source>
        <dbReference type="Proteomes" id="UP001232973"/>
    </source>
</evidence>
<keyword evidence="3 6" id="KW-0378">Hydrolase</keyword>
<evidence type="ECO:0000256" key="3">
    <source>
        <dbReference type="ARBA" id="ARBA00022801"/>
    </source>
</evidence>
<dbReference type="PANTHER" id="PTHR35005:SF1">
    <property type="entry name" value="2-AMINO-5-FORMYLAMINO-6-RIBOSYLAMINOPYRIMIDIN-4(3H)-ONE 5'-MONOPHOSPHATE DEFORMYLASE"/>
    <property type="match status" value="1"/>
</dbReference>
<sequence>MGYILADMTWPEVQEALKTVKVGIIPLGAHEQHGPHMNESCDAVLAEQMARRLVDRLAPYAVMTPAIPFGISIHHIHFPGTITMRPETLIAVLRDVVWSLQQHGLEQFLIVNSHGGNQSLLSVASAQLSVELGAKVYYAKTTAAAKQAISEHVQSKLYGHSCEREVSEALYMAPDIVRKDQLAAGDIQEGNWRLLRPGNAIQGFHFYDDMTRNGCIGNAPAGSRAAGEAIVEEALDGLEAAARQLFGLA</sequence>
<dbReference type="SUPFAM" id="SSF102215">
    <property type="entry name" value="Creatininase"/>
    <property type="match status" value="1"/>
</dbReference>
<evidence type="ECO:0000256" key="5">
    <source>
        <dbReference type="ARBA" id="ARBA00024029"/>
    </source>
</evidence>
<evidence type="ECO:0000313" key="6">
    <source>
        <dbReference type="EMBL" id="MDQ0189959.1"/>
    </source>
</evidence>
<dbReference type="GO" id="GO:0047789">
    <property type="term" value="F:creatininase activity"/>
    <property type="evidence" value="ECO:0007669"/>
    <property type="project" value="UniProtKB-EC"/>
</dbReference>
<protein>
    <submittedName>
        <fullName evidence="6">Creatinine amidohydrolase</fullName>
        <ecNumber evidence="6">3.5.2.10</ecNumber>
    </submittedName>
</protein>
<dbReference type="EC" id="3.5.2.10" evidence="6"/>
<dbReference type="RefSeq" id="WP_274456930.1">
    <property type="nucleotide sequence ID" value="NZ_CP067097.1"/>
</dbReference>
<dbReference type="Gene3D" id="3.40.50.10310">
    <property type="entry name" value="Creatininase"/>
    <property type="match status" value="1"/>
</dbReference>
<keyword evidence="2" id="KW-0479">Metal-binding</keyword>
<accession>A0ABT9XI16</accession>
<name>A0ABT9XI16_9BACL</name>
<dbReference type="InterPro" id="IPR024087">
    <property type="entry name" value="Creatininase-like_sf"/>
</dbReference>
<reference evidence="6 7" key="1">
    <citation type="submission" date="2023-07" db="EMBL/GenBank/DDBJ databases">
        <title>Genomic Encyclopedia of Type Strains, Phase IV (KMG-IV): sequencing the most valuable type-strain genomes for metagenomic binning, comparative biology and taxonomic classification.</title>
        <authorList>
            <person name="Goeker M."/>
        </authorList>
    </citation>
    <scope>NUCLEOTIDE SEQUENCE [LARGE SCALE GENOMIC DNA]</scope>
    <source>
        <strain evidence="6 7">DSM 4006</strain>
    </source>
</reference>
<proteinExistence type="inferred from homology"/>
<dbReference type="InterPro" id="IPR003785">
    <property type="entry name" value="Creatininase/forma_Hydrolase"/>
</dbReference>
<evidence type="ECO:0000256" key="2">
    <source>
        <dbReference type="ARBA" id="ARBA00022723"/>
    </source>
</evidence>
<comment type="caution">
    <text evidence="6">The sequence shown here is derived from an EMBL/GenBank/DDBJ whole genome shotgun (WGS) entry which is preliminary data.</text>
</comment>
<dbReference type="PANTHER" id="PTHR35005">
    <property type="entry name" value="3-DEHYDRO-SCYLLO-INOSOSE HYDROLASE"/>
    <property type="match status" value="1"/>
</dbReference>
<comment type="similarity">
    <text evidence="5">Belongs to the creatininase superfamily.</text>
</comment>
<comment type="cofactor">
    <cofactor evidence="1">
        <name>Zn(2+)</name>
        <dbReference type="ChEBI" id="CHEBI:29105"/>
    </cofactor>
</comment>